<dbReference type="eggNOG" id="ENOG502QSJR">
    <property type="taxonomic scope" value="Eukaryota"/>
</dbReference>
<dbReference type="InterPro" id="IPR039671">
    <property type="entry name" value="THEMIS"/>
</dbReference>
<dbReference type="FunCoup" id="F6T5T5">
    <property type="interactions" value="62"/>
</dbReference>
<sequence length="682" mass="73560">MEPLSFHDYICGLDPATLPRVLKICSGVYFQGSVYEVDGSECCLSTGDLMKITHVQLQKVICENPDTGQTRELPLDFSGHFRPIPRSMAAHAFDSLEALVAAATAAPGGLPVCFTSAWDLHVGGRVLPGGQPVTLTSVELRHGQRHGRCKSGEGAAGSPPLLLPLALSGQFQWWEPDSRLTLLQALRCQALRTRRFHCANLHWAAVVLSPLYEVQAIMQMRKDIVKIPSSLEVDVEDVTAVTGHVHFVKPVLLSEVLARGGPFPVEAEILEGPAGSPIFESAWTGSLRKGQRLRLHGHAPAWRLLATAGRKAPRHFLVSSEYRGLLRRRPREFPTAFDLLAGLGPGGPLRVVVTRDCEGEGLAMALGVGDRLEVLGPTHDGGVAGLECARLGGPGEPSEDRELLVLPLPLAGGFVEELGDGRRYSLDEVTTHFPLPVEVKVAAGDPTLPSDPLGVLPAVRLEERVAEPFLVASLDEAPPGAVPVAFEIPPRWLDLLVVLSGDPPAWGGERPCPPPVEELTEAFYFRLRRELPSDAPPPPRPPKGPDAARRSKAEGSACRRSSQETPVKSPPEVGPKSLRPSLQSPTLAKTLPTPAKTPPTPAMILPTQAKTLPAPVKALGFTANPKVSPNAYSGVPKRVKPPPKRPPPRKLSGDSDSDHDYEIMDEELQETIRHMKEAALHY</sequence>
<dbReference type="CTD" id="9473"/>
<dbReference type="GO" id="GO:0050852">
    <property type="term" value="P:T cell receptor signaling pathway"/>
    <property type="evidence" value="ECO:0000318"/>
    <property type="project" value="GO_Central"/>
</dbReference>
<evidence type="ECO:0000313" key="5">
    <source>
        <dbReference type="Proteomes" id="UP000002279"/>
    </source>
</evidence>
<dbReference type="GO" id="GO:0005634">
    <property type="term" value="C:nucleus"/>
    <property type="evidence" value="ECO:0000318"/>
    <property type="project" value="GO_Central"/>
</dbReference>
<dbReference type="InterPro" id="IPR025946">
    <property type="entry name" value="CABIT_dom"/>
</dbReference>
<dbReference type="Ensembl" id="ENSOANT00000006080.3">
    <property type="protein sequence ID" value="ENSOANP00000006078.2"/>
    <property type="gene ID" value="ENSOANG00000003829.3"/>
</dbReference>
<organism evidence="4 5">
    <name type="scientific">Ornithorhynchus anatinus</name>
    <name type="common">Duckbill platypus</name>
    <dbReference type="NCBI Taxonomy" id="9258"/>
    <lineage>
        <taxon>Eukaryota</taxon>
        <taxon>Metazoa</taxon>
        <taxon>Chordata</taxon>
        <taxon>Craniata</taxon>
        <taxon>Vertebrata</taxon>
        <taxon>Euteleostomi</taxon>
        <taxon>Mammalia</taxon>
        <taxon>Monotremata</taxon>
        <taxon>Ornithorhynchidae</taxon>
        <taxon>Ornithorhynchus</taxon>
    </lineage>
</organism>
<dbReference type="InParanoid" id="F6T5T5"/>
<feature type="compositionally biased region" description="Pro residues" evidence="2">
    <location>
        <begin position="534"/>
        <end position="544"/>
    </location>
</feature>
<gene>
    <name evidence="4" type="primary">THEMIS2</name>
</gene>
<keyword evidence="5" id="KW-1185">Reference proteome</keyword>
<dbReference type="HOGENOM" id="CLU_022319_0_0_1"/>
<dbReference type="AlphaFoldDB" id="F6T5T5"/>
<dbReference type="RefSeq" id="XP_007659965.1">
    <property type="nucleotide sequence ID" value="XM_007661775.3"/>
</dbReference>
<feature type="region of interest" description="Disordered" evidence="2">
    <location>
        <begin position="530"/>
        <end position="661"/>
    </location>
</feature>
<reference evidence="4" key="1">
    <citation type="submission" date="2025-08" db="UniProtKB">
        <authorList>
            <consortium name="Ensembl"/>
        </authorList>
    </citation>
    <scope>IDENTIFICATION</scope>
    <source>
        <strain evidence="4">Glennie</strain>
    </source>
</reference>
<feature type="domain" description="CABIT" evidence="3">
    <location>
        <begin position="18"/>
        <end position="239"/>
    </location>
</feature>
<dbReference type="GeneTree" id="ENSGT00530000063770"/>
<protein>
    <submittedName>
        <fullName evidence="4">Thymocyte selection associated family member 2</fullName>
    </submittedName>
</protein>
<name>F6T5T5_ORNAN</name>
<dbReference type="STRING" id="9258.ENSOANP00000006078"/>
<comment type="similarity">
    <text evidence="1">Belongs to the themis family.</text>
</comment>
<feature type="compositionally biased region" description="Basic residues" evidence="2">
    <location>
        <begin position="637"/>
        <end position="648"/>
    </location>
</feature>
<evidence type="ECO:0000256" key="2">
    <source>
        <dbReference type="SAM" id="MobiDB-lite"/>
    </source>
</evidence>
<reference evidence="4" key="2">
    <citation type="submission" date="2025-09" db="UniProtKB">
        <authorList>
            <consortium name="Ensembl"/>
        </authorList>
    </citation>
    <scope>IDENTIFICATION</scope>
    <source>
        <strain evidence="4">Glennie</strain>
    </source>
</reference>
<dbReference type="Proteomes" id="UP000002279">
    <property type="component" value="Unplaced"/>
</dbReference>
<feature type="domain" description="CABIT" evidence="3">
    <location>
        <begin position="263"/>
        <end position="486"/>
    </location>
</feature>
<dbReference type="PANTHER" id="PTHR15215:SF2">
    <property type="entry name" value="PROTEIN THEMIS2"/>
    <property type="match status" value="1"/>
</dbReference>
<proteinExistence type="inferred from homology"/>
<dbReference type="KEGG" id="oaa:100088878"/>
<dbReference type="OrthoDB" id="9030353at2759"/>
<evidence type="ECO:0000259" key="3">
    <source>
        <dbReference type="Pfam" id="PF12736"/>
    </source>
</evidence>
<dbReference type="GO" id="GO:0005737">
    <property type="term" value="C:cytoplasm"/>
    <property type="evidence" value="ECO:0000318"/>
    <property type="project" value="GO_Central"/>
</dbReference>
<evidence type="ECO:0000313" key="4">
    <source>
        <dbReference type="Ensembl" id="ENSOANP00000006078.2"/>
    </source>
</evidence>
<dbReference type="OMA" id="RPEYEVQ"/>
<dbReference type="Bgee" id="ENSOANG00000003829">
    <property type="expression patterns" value="Expressed in liver and 6 other cell types or tissues"/>
</dbReference>
<feature type="compositionally biased region" description="Low complexity" evidence="2">
    <location>
        <begin position="585"/>
        <end position="594"/>
    </location>
</feature>
<evidence type="ECO:0000256" key="1">
    <source>
        <dbReference type="ARBA" id="ARBA00006414"/>
    </source>
</evidence>
<dbReference type="PANTHER" id="PTHR15215">
    <property type="entry name" value="CABIT DOMAIN-CONTAINING PROTEIN"/>
    <property type="match status" value="1"/>
</dbReference>
<dbReference type="GeneID" id="100088878"/>
<feature type="compositionally biased region" description="Basic and acidic residues" evidence="2">
    <location>
        <begin position="651"/>
        <end position="661"/>
    </location>
</feature>
<accession>F6T5T5</accession>
<dbReference type="Pfam" id="PF12736">
    <property type="entry name" value="CABIT"/>
    <property type="match status" value="2"/>
</dbReference>